<organism evidence="1 2">
    <name type="scientific">Flammeovirga kamogawensis</name>
    <dbReference type="NCBI Taxonomy" id="373891"/>
    <lineage>
        <taxon>Bacteria</taxon>
        <taxon>Pseudomonadati</taxon>
        <taxon>Bacteroidota</taxon>
        <taxon>Cytophagia</taxon>
        <taxon>Cytophagales</taxon>
        <taxon>Flammeovirgaceae</taxon>
        <taxon>Flammeovirga</taxon>
    </lineage>
</organism>
<evidence type="ECO:0000313" key="1">
    <source>
        <dbReference type="EMBL" id="QWG10423.1"/>
    </source>
</evidence>
<accession>A0ABX8H3E9</accession>
<geneLocation type="plasmid" evidence="1 2">
    <name>p1</name>
</geneLocation>
<gene>
    <name evidence="1" type="ORF">KM029_25950</name>
</gene>
<proteinExistence type="predicted"/>
<reference evidence="1 2" key="1">
    <citation type="submission" date="2021-05" db="EMBL/GenBank/DDBJ databases">
        <title>Comparative genomic studies on the polysaccharide-degrading batcterial strains of the Flammeovirga genus.</title>
        <authorList>
            <person name="Zewei F."/>
            <person name="Zheng Z."/>
            <person name="Yu L."/>
            <person name="Ruyue G."/>
            <person name="Yanhong M."/>
            <person name="Yuanyuan C."/>
            <person name="Jingyan G."/>
            <person name="Wenjun H."/>
        </authorList>
    </citation>
    <scope>NUCLEOTIDE SEQUENCE [LARGE SCALE GENOMIC DNA]</scope>
    <source>
        <strain evidence="1 2">YS10</strain>
        <plasmid evidence="1 2">p1</plasmid>
    </source>
</reference>
<name>A0ABX8H3E9_9BACT</name>
<protein>
    <submittedName>
        <fullName evidence="1">Uncharacterized protein</fullName>
    </submittedName>
</protein>
<evidence type="ECO:0000313" key="2">
    <source>
        <dbReference type="Proteomes" id="UP000682802"/>
    </source>
</evidence>
<dbReference type="RefSeq" id="WP_144077319.1">
    <property type="nucleotide sequence ID" value="NZ_CP076130.1"/>
</dbReference>
<dbReference type="Proteomes" id="UP000682802">
    <property type="component" value="Plasmid p1"/>
</dbReference>
<keyword evidence="1" id="KW-0614">Plasmid</keyword>
<dbReference type="EMBL" id="CP076130">
    <property type="protein sequence ID" value="QWG10423.1"/>
    <property type="molecule type" value="Genomic_DNA"/>
</dbReference>
<keyword evidence="2" id="KW-1185">Reference proteome</keyword>
<sequence>MKSELEKILETVPTEVPWSAIVEFDKFDERQSAVSVLYSNTIGVCENYIEFCPDYEPPQREEILSWIWAFRPDLGNEILEMNLSEDFKILIESYNTSEMQKIWNYVS</sequence>